<keyword evidence="6" id="KW-0472">Membrane</keyword>
<proteinExistence type="inferred from homology"/>
<feature type="compositionally biased region" description="Basic residues" evidence="5">
    <location>
        <begin position="556"/>
        <end position="570"/>
    </location>
</feature>
<comment type="similarity">
    <text evidence="1">Belongs to the TRAFAC class TrmE-Era-EngA-EngB-Septin-like GTPase superfamily. AIG1/Toc34/Toc159-like paraseptin GTPase family. IAN subfamily.</text>
</comment>
<dbReference type="PANTHER" id="PTHR10903:SF112">
    <property type="entry name" value="SI:CH211-113E8.5"/>
    <property type="match status" value="1"/>
</dbReference>
<evidence type="ECO:0000256" key="1">
    <source>
        <dbReference type="ARBA" id="ARBA00008535"/>
    </source>
</evidence>
<dbReference type="AlphaFoldDB" id="A0A9Y4K7C8"/>
<keyword evidence="6" id="KW-0812">Transmembrane</keyword>
<evidence type="ECO:0000256" key="3">
    <source>
        <dbReference type="ARBA" id="ARBA00023134"/>
    </source>
</evidence>
<dbReference type="PROSITE" id="PS51720">
    <property type="entry name" value="G_AIG1"/>
    <property type="match status" value="2"/>
</dbReference>
<name>A0A9Y4K7C8_9TELE</name>
<dbReference type="GeneID" id="103364185"/>
<keyword evidence="4" id="KW-0175">Coiled coil</keyword>
<reference evidence="9" key="1">
    <citation type="submission" date="2025-08" db="UniProtKB">
        <authorList>
            <consortium name="RefSeq"/>
        </authorList>
    </citation>
    <scope>IDENTIFICATION</scope>
</reference>
<feature type="domain" description="AIG1-type G" evidence="7">
    <location>
        <begin position="362"/>
        <end position="560"/>
    </location>
</feature>
<dbReference type="FunFam" id="3.40.50.300:FF:000366">
    <property type="entry name" value="GTPase, IMAP family member 2"/>
    <property type="match status" value="2"/>
</dbReference>
<dbReference type="InterPro" id="IPR006703">
    <property type="entry name" value="G_AIG1"/>
</dbReference>
<sequence length="608" mass="67064">MSGMNDHGYKGATDLYERRIVLVGKTGVGKSAAGNTILGREAFESDLSPSSLTAECQKAKGDVDGRKVAVIDTPGLFDTNFTQEEALNRIKMCISLSAPGPHVFLVVLQLGRFTQEEKDTVKMIQATFGEDAAKYTMVLFTHGDQLKKQTIEGFISESPDLKVLIKTCYNRYHVVNNEIKDSQQTSELLDKIDKMTMANNGSCYTNAMFEKAEAAIEKEKERLLKEMAAQRQKELDELRARYAGRAFFREERWVHMRYEREARSRAERSNDFTAAPTIAVATACGAAIGGVLGIAGGPIGLAIGVAAGAAAGAAVGAIAVRVSDRCHVQLVPAQPVDLTLITETKACDRSESCPGSRKQSKCEEVRIILVGKTGGGKSAAGNTILGRKAFESELSPSSWTVQCKRAEGEVDGRRVAVIDSPGLFDTDASEEEVLKKIKTCMSLSAPGPHVFLLVLKLGRFTQEEEDSMKAIQRTFGEKAAEYSLVLFTHGDKLKKHTIESFISKSEKLKELLQVYCGRYHVFNNEVADQQQTSQLLEKIDRIILENGGGHYTAKMFRKAKRESKKEKRRLSKELKAAEQQRRSILEAEVQEEMKLRGQSKNSSRCLVQ</sequence>
<feature type="domain" description="AIG1-type G" evidence="7">
    <location>
        <begin position="15"/>
        <end position="213"/>
    </location>
</feature>
<keyword evidence="2" id="KW-0547">Nucleotide-binding</keyword>
<dbReference type="Pfam" id="PF04548">
    <property type="entry name" value="AIG1"/>
    <property type="match status" value="2"/>
</dbReference>
<evidence type="ECO:0000256" key="2">
    <source>
        <dbReference type="ARBA" id="ARBA00022741"/>
    </source>
</evidence>
<keyword evidence="6" id="KW-1133">Transmembrane helix</keyword>
<feature type="coiled-coil region" evidence="4">
    <location>
        <begin position="206"/>
        <end position="241"/>
    </location>
</feature>
<evidence type="ECO:0000313" key="9">
    <source>
        <dbReference type="RefSeq" id="XP_008289434.1"/>
    </source>
</evidence>
<evidence type="ECO:0000313" key="8">
    <source>
        <dbReference type="Proteomes" id="UP000694891"/>
    </source>
</evidence>
<gene>
    <name evidence="9" type="primary">LOC103364185</name>
</gene>
<feature type="compositionally biased region" description="Basic and acidic residues" evidence="5">
    <location>
        <begin position="571"/>
        <end position="581"/>
    </location>
</feature>
<feature type="transmembrane region" description="Helical" evidence="6">
    <location>
        <begin position="272"/>
        <end position="295"/>
    </location>
</feature>
<evidence type="ECO:0000256" key="5">
    <source>
        <dbReference type="SAM" id="MobiDB-lite"/>
    </source>
</evidence>
<dbReference type="RefSeq" id="XP_008289434.1">
    <property type="nucleotide sequence ID" value="XM_008291212.1"/>
</dbReference>
<organism evidence="8 9">
    <name type="scientific">Stegastes partitus</name>
    <name type="common">bicolor damselfish</name>
    <dbReference type="NCBI Taxonomy" id="144197"/>
    <lineage>
        <taxon>Eukaryota</taxon>
        <taxon>Metazoa</taxon>
        <taxon>Chordata</taxon>
        <taxon>Craniata</taxon>
        <taxon>Vertebrata</taxon>
        <taxon>Euteleostomi</taxon>
        <taxon>Actinopterygii</taxon>
        <taxon>Neopterygii</taxon>
        <taxon>Teleostei</taxon>
        <taxon>Neoteleostei</taxon>
        <taxon>Acanthomorphata</taxon>
        <taxon>Ovalentaria</taxon>
        <taxon>Pomacentridae</taxon>
        <taxon>Stegastes</taxon>
    </lineage>
</organism>
<dbReference type="PANTHER" id="PTHR10903">
    <property type="entry name" value="GTPASE, IMAP FAMILY MEMBER-RELATED"/>
    <property type="match status" value="1"/>
</dbReference>
<keyword evidence="3" id="KW-0342">GTP-binding</keyword>
<dbReference type="InterPro" id="IPR027417">
    <property type="entry name" value="P-loop_NTPase"/>
</dbReference>
<evidence type="ECO:0000259" key="7">
    <source>
        <dbReference type="PROSITE" id="PS51720"/>
    </source>
</evidence>
<accession>A0A9Y4K7C8</accession>
<dbReference type="GO" id="GO:0005525">
    <property type="term" value="F:GTP binding"/>
    <property type="evidence" value="ECO:0007669"/>
    <property type="project" value="UniProtKB-KW"/>
</dbReference>
<evidence type="ECO:0000256" key="4">
    <source>
        <dbReference type="SAM" id="Coils"/>
    </source>
</evidence>
<dbReference type="Gene3D" id="3.40.50.300">
    <property type="entry name" value="P-loop containing nucleotide triphosphate hydrolases"/>
    <property type="match status" value="2"/>
</dbReference>
<dbReference type="Proteomes" id="UP000694891">
    <property type="component" value="Unplaced"/>
</dbReference>
<dbReference type="SUPFAM" id="SSF52540">
    <property type="entry name" value="P-loop containing nucleoside triphosphate hydrolases"/>
    <property type="match status" value="2"/>
</dbReference>
<dbReference type="InterPro" id="IPR045058">
    <property type="entry name" value="GIMA/IAN/Toc"/>
</dbReference>
<feature type="transmembrane region" description="Helical" evidence="6">
    <location>
        <begin position="301"/>
        <end position="320"/>
    </location>
</feature>
<dbReference type="CDD" id="cd01852">
    <property type="entry name" value="AIG1"/>
    <property type="match status" value="2"/>
</dbReference>
<evidence type="ECO:0000256" key="6">
    <source>
        <dbReference type="SAM" id="Phobius"/>
    </source>
</evidence>
<keyword evidence="8" id="KW-1185">Reference proteome</keyword>
<feature type="region of interest" description="Disordered" evidence="5">
    <location>
        <begin position="556"/>
        <end position="581"/>
    </location>
</feature>
<protein>
    <submittedName>
        <fullName evidence="9">Uncharacterized protein LOC103364185</fullName>
    </submittedName>
</protein>